<accession>A0A5B6TFP7</accession>
<name>A0A5B6TFP7_9BACT</name>
<evidence type="ECO:0000313" key="5">
    <source>
        <dbReference type="Proteomes" id="UP000324133"/>
    </source>
</evidence>
<dbReference type="AlphaFoldDB" id="A0A5B6TFP7"/>
<feature type="transmembrane region" description="Helical" evidence="1">
    <location>
        <begin position="169"/>
        <end position="189"/>
    </location>
</feature>
<evidence type="ECO:0008006" key="6">
    <source>
        <dbReference type="Google" id="ProtNLM"/>
    </source>
</evidence>
<sequence>MVQSHIKSLLYAYDCVIIPNFGGLITHYTPAKIHPVKHMFSPPSKRVAFNEQLKVNDGLLISTLAQKQKWPMPQAQLAVAEFVVELKEQLRTQHRFELEDVGVFRYNAEHKLVFENLESDNFLEQAFGLPELVAKPISGKETLILRGKYQDQTAPAEEGKKAGSKFRKLYRIGASLVVGCVSVATIYLLSVQGDVALSSLNPVTLLTGSENPASVQQEQPQTPDVDAFEQAQLTEQYKSALPVDPTLEAELATEDSVLASFPKTSPETVTEEPKAVEAPATVKEEVAVAATPKVAEPVPVKEEKVAVAKPAVKKAEKAEVAEPATIKRKTGRFYIIMGVFSSSNGYAAMHQKRFAKKGLEAKIITSIYDTKHQRVSVADYATEAEAFAALPALRSKISNELWVYNY</sequence>
<keyword evidence="1" id="KW-0472">Membrane</keyword>
<dbReference type="EMBL" id="VKKY01000002">
    <property type="protein sequence ID" value="KAA3438100.1"/>
    <property type="molecule type" value="Genomic_DNA"/>
</dbReference>
<dbReference type="GO" id="GO:0042834">
    <property type="term" value="F:peptidoglycan binding"/>
    <property type="evidence" value="ECO:0007669"/>
    <property type="project" value="InterPro"/>
</dbReference>
<keyword evidence="1" id="KW-1133">Transmembrane helix</keyword>
<evidence type="ECO:0000259" key="2">
    <source>
        <dbReference type="Pfam" id="PF18174"/>
    </source>
</evidence>
<dbReference type="InterPro" id="IPR036680">
    <property type="entry name" value="SPOR-like_sf"/>
</dbReference>
<dbReference type="Pfam" id="PF18175">
    <property type="entry name" value="HU-CCDC81_bac_2"/>
    <property type="match status" value="1"/>
</dbReference>
<keyword evidence="1" id="KW-0812">Transmembrane</keyword>
<feature type="domain" description="CCDC81-like prokaryotic HU" evidence="2">
    <location>
        <begin position="2"/>
        <end position="57"/>
    </location>
</feature>
<protein>
    <recommendedName>
        <fullName evidence="6">SPOR domain-containing protein</fullName>
    </recommendedName>
</protein>
<organism evidence="4 5">
    <name type="scientific">Rufibacter hautae</name>
    <dbReference type="NCBI Taxonomy" id="2595005"/>
    <lineage>
        <taxon>Bacteria</taxon>
        <taxon>Pseudomonadati</taxon>
        <taxon>Bacteroidota</taxon>
        <taxon>Cytophagia</taxon>
        <taxon>Cytophagales</taxon>
        <taxon>Hymenobacteraceae</taxon>
        <taxon>Rufibacter</taxon>
    </lineage>
</organism>
<dbReference type="RefSeq" id="WP_149091160.1">
    <property type="nucleotide sequence ID" value="NZ_VKKY01000002.1"/>
</dbReference>
<reference evidence="4 5" key="1">
    <citation type="submission" date="2019-07" db="EMBL/GenBank/DDBJ databases">
        <title>Rufibacter sp. nov., isolated from lake sediment.</title>
        <authorList>
            <person name="Qu J.-H."/>
        </authorList>
    </citation>
    <scope>NUCLEOTIDE SEQUENCE [LARGE SCALE GENOMIC DNA]</scope>
    <source>
        <strain evidence="4 5">NBS58-1</strain>
    </source>
</reference>
<dbReference type="Proteomes" id="UP000324133">
    <property type="component" value="Unassembled WGS sequence"/>
</dbReference>
<evidence type="ECO:0000313" key="4">
    <source>
        <dbReference type="EMBL" id="KAA3438100.1"/>
    </source>
</evidence>
<keyword evidence="5" id="KW-1185">Reference proteome</keyword>
<evidence type="ECO:0000256" key="1">
    <source>
        <dbReference type="SAM" id="Phobius"/>
    </source>
</evidence>
<dbReference type="SUPFAM" id="SSF110997">
    <property type="entry name" value="Sporulation related repeat"/>
    <property type="match status" value="1"/>
</dbReference>
<proteinExistence type="predicted"/>
<dbReference type="Gene3D" id="3.30.70.1070">
    <property type="entry name" value="Sporulation related repeat"/>
    <property type="match status" value="1"/>
</dbReference>
<dbReference type="OrthoDB" id="653949at2"/>
<feature type="domain" description="CCDC81-like prokaryotic HU" evidence="3">
    <location>
        <begin position="58"/>
        <end position="127"/>
    </location>
</feature>
<comment type="caution">
    <text evidence="4">The sequence shown here is derived from an EMBL/GenBank/DDBJ whole genome shotgun (WGS) entry which is preliminary data.</text>
</comment>
<gene>
    <name evidence="4" type="ORF">FOA19_12580</name>
</gene>
<dbReference type="InterPro" id="IPR041268">
    <property type="entry name" value="HU-CCDC81_bac_2"/>
</dbReference>
<evidence type="ECO:0000259" key="3">
    <source>
        <dbReference type="Pfam" id="PF18175"/>
    </source>
</evidence>
<dbReference type="InterPro" id="IPR040495">
    <property type="entry name" value="HU-CCDC81_bac_1"/>
</dbReference>
<dbReference type="Pfam" id="PF18174">
    <property type="entry name" value="HU-CCDC81_bac_1"/>
    <property type="match status" value="1"/>
</dbReference>